<dbReference type="Pfam" id="PF04588">
    <property type="entry name" value="HIG_1_N"/>
    <property type="match status" value="1"/>
</dbReference>
<dbReference type="InterPro" id="IPR007667">
    <property type="entry name" value="Hypoxia_induced_domain"/>
</dbReference>
<dbReference type="InterPro" id="IPR050355">
    <property type="entry name" value="RCF1"/>
</dbReference>
<evidence type="ECO:0000256" key="2">
    <source>
        <dbReference type="ARBA" id="ARBA00022692"/>
    </source>
</evidence>
<accession>A0AAE0QH36</accession>
<dbReference type="GO" id="GO:0031966">
    <property type="term" value="C:mitochondrial membrane"/>
    <property type="evidence" value="ECO:0007669"/>
    <property type="project" value="UniProtKB-SubCell"/>
</dbReference>
<feature type="domain" description="HIG1" evidence="6">
    <location>
        <begin position="50"/>
        <end position="136"/>
    </location>
</feature>
<evidence type="ECO:0000259" key="6">
    <source>
        <dbReference type="PROSITE" id="PS51503"/>
    </source>
</evidence>
<keyword evidence="8" id="KW-1185">Reference proteome</keyword>
<organism evidence="7 8">
    <name type="scientific">Hemibagrus guttatus</name>
    <dbReference type="NCBI Taxonomy" id="175788"/>
    <lineage>
        <taxon>Eukaryota</taxon>
        <taxon>Metazoa</taxon>
        <taxon>Chordata</taxon>
        <taxon>Craniata</taxon>
        <taxon>Vertebrata</taxon>
        <taxon>Euteleostomi</taxon>
        <taxon>Actinopterygii</taxon>
        <taxon>Neopterygii</taxon>
        <taxon>Teleostei</taxon>
        <taxon>Ostariophysi</taxon>
        <taxon>Siluriformes</taxon>
        <taxon>Bagridae</taxon>
        <taxon>Hemibagrus</taxon>
    </lineage>
</organism>
<feature type="transmembrane region" description="Helical" evidence="5">
    <location>
        <begin position="113"/>
        <end position="132"/>
    </location>
</feature>
<protein>
    <recommendedName>
        <fullName evidence="6">HIG1 domain-containing protein</fullName>
    </recommendedName>
</protein>
<dbReference type="AlphaFoldDB" id="A0AAE0QH36"/>
<dbReference type="PANTHER" id="PTHR12297">
    <property type="entry name" value="HYPOXIA-INDUCBILE GENE 1 HIG1 -RELATED"/>
    <property type="match status" value="1"/>
</dbReference>
<evidence type="ECO:0000313" key="7">
    <source>
        <dbReference type="EMBL" id="KAK3520543.1"/>
    </source>
</evidence>
<comment type="caution">
    <text evidence="7">The sequence shown here is derived from an EMBL/GenBank/DDBJ whole genome shotgun (WGS) entry which is preliminary data.</text>
</comment>
<evidence type="ECO:0000256" key="4">
    <source>
        <dbReference type="ARBA" id="ARBA00023136"/>
    </source>
</evidence>
<dbReference type="GO" id="GO:0097250">
    <property type="term" value="P:mitochondrial respirasome assembly"/>
    <property type="evidence" value="ECO:0007669"/>
    <property type="project" value="TreeGrafter"/>
</dbReference>
<dbReference type="EMBL" id="JAUCMX010000016">
    <property type="protein sequence ID" value="KAK3520543.1"/>
    <property type="molecule type" value="Genomic_DNA"/>
</dbReference>
<evidence type="ECO:0000256" key="3">
    <source>
        <dbReference type="ARBA" id="ARBA00022989"/>
    </source>
</evidence>
<evidence type="ECO:0000313" key="8">
    <source>
        <dbReference type="Proteomes" id="UP001274896"/>
    </source>
</evidence>
<feature type="transmembrane region" description="Helical" evidence="5">
    <location>
        <begin position="76"/>
        <end position="93"/>
    </location>
</feature>
<evidence type="ECO:0000256" key="1">
    <source>
        <dbReference type="ARBA" id="ARBA00004325"/>
    </source>
</evidence>
<keyword evidence="4 5" id="KW-0472">Membrane</keyword>
<dbReference type="PROSITE" id="PS51503">
    <property type="entry name" value="HIG1"/>
    <property type="match status" value="1"/>
</dbReference>
<dbReference type="PANTHER" id="PTHR12297:SF18">
    <property type="entry name" value="HIG1 DOMAIN FAMILY MEMBER 2A"/>
    <property type="match status" value="1"/>
</dbReference>
<keyword evidence="2 5" id="KW-0812">Transmembrane</keyword>
<dbReference type="Proteomes" id="UP001274896">
    <property type="component" value="Unassembled WGS sequence"/>
</dbReference>
<dbReference type="Gene3D" id="6.10.140.1320">
    <property type="match status" value="1"/>
</dbReference>
<gene>
    <name evidence="7" type="ORF">QTP70_026155</name>
</gene>
<name>A0AAE0QH36_9TELE</name>
<evidence type="ECO:0000256" key="5">
    <source>
        <dbReference type="SAM" id="Phobius"/>
    </source>
</evidence>
<keyword evidence="3 5" id="KW-1133">Transmembrane helix</keyword>
<proteinExistence type="predicted"/>
<reference evidence="7" key="1">
    <citation type="submission" date="2023-06" db="EMBL/GenBank/DDBJ databases">
        <title>Male Hemibagrus guttatus genome.</title>
        <authorList>
            <person name="Bian C."/>
        </authorList>
    </citation>
    <scope>NUCLEOTIDE SEQUENCE</scope>
    <source>
        <strain evidence="7">Male_cb2023</strain>
        <tissue evidence="7">Muscle</tissue>
    </source>
</reference>
<comment type="subcellular location">
    <subcellularLocation>
        <location evidence="1">Mitochondrion membrane</location>
    </subcellularLocation>
</comment>
<sequence length="136" mass="14640">MRSTGRQLRCIAYCGRWSIMAVASSPVEQAAAAKTAPPVAGAFDLSSPPVIDGFTPLPRPREEGFKDKFIRKTKENPFVPIGCLGTAGALLYGLRAFKQGKTRQSQLLMRTRIFAQGFTVVAIIVGVATAAVKSRQ</sequence>